<dbReference type="InterPro" id="IPR050182">
    <property type="entry name" value="Cytochrome_P450_fam2"/>
</dbReference>
<evidence type="ECO:0000256" key="6">
    <source>
        <dbReference type="ARBA" id="ARBA00023004"/>
    </source>
</evidence>
<dbReference type="PANTHER" id="PTHR24300:SF376">
    <property type="entry name" value="CYTOCHROME P450 15A1"/>
    <property type="match status" value="1"/>
</dbReference>
<accession>A0ABP1R798</accession>
<evidence type="ECO:0000259" key="9">
    <source>
        <dbReference type="Pfam" id="PF19729"/>
    </source>
</evidence>
<dbReference type="InterPro" id="IPR032675">
    <property type="entry name" value="LRR_dom_sf"/>
</dbReference>
<keyword evidence="4" id="KW-0479">Metal-binding</keyword>
<comment type="caution">
    <text evidence="10">The sequence shown here is derived from an EMBL/GenBank/DDBJ whole genome shotgun (WGS) entry which is preliminary data.</text>
</comment>
<organism evidence="10 11">
    <name type="scientific">Orchesella dallaii</name>
    <dbReference type="NCBI Taxonomy" id="48710"/>
    <lineage>
        <taxon>Eukaryota</taxon>
        <taxon>Metazoa</taxon>
        <taxon>Ecdysozoa</taxon>
        <taxon>Arthropoda</taxon>
        <taxon>Hexapoda</taxon>
        <taxon>Collembola</taxon>
        <taxon>Entomobryomorpha</taxon>
        <taxon>Entomobryoidea</taxon>
        <taxon>Orchesellidae</taxon>
        <taxon>Orchesellinae</taxon>
        <taxon>Orchesella</taxon>
    </lineage>
</organism>
<dbReference type="SUPFAM" id="SSF48264">
    <property type="entry name" value="Cytochrome P450"/>
    <property type="match status" value="1"/>
</dbReference>
<dbReference type="EMBL" id="CAXLJM020000066">
    <property type="protein sequence ID" value="CAL8121818.1"/>
    <property type="molecule type" value="Genomic_DNA"/>
</dbReference>
<evidence type="ECO:0000256" key="2">
    <source>
        <dbReference type="ARBA" id="ARBA00010617"/>
    </source>
</evidence>
<evidence type="ECO:0000313" key="10">
    <source>
        <dbReference type="EMBL" id="CAL8121818.1"/>
    </source>
</evidence>
<keyword evidence="7" id="KW-0503">Monooxygenase</keyword>
<gene>
    <name evidence="10" type="ORF">ODALV1_LOCUS19552</name>
</gene>
<evidence type="ECO:0000256" key="8">
    <source>
        <dbReference type="SAM" id="MobiDB-lite"/>
    </source>
</evidence>
<evidence type="ECO:0000256" key="4">
    <source>
        <dbReference type="ARBA" id="ARBA00022723"/>
    </source>
</evidence>
<evidence type="ECO:0000256" key="3">
    <source>
        <dbReference type="ARBA" id="ARBA00022617"/>
    </source>
</evidence>
<dbReference type="InterPro" id="IPR001128">
    <property type="entry name" value="Cyt_P450"/>
</dbReference>
<name>A0ABP1R798_9HEXA</name>
<feature type="domain" description="F-box/LRR-repeat protein 18 LRR" evidence="9">
    <location>
        <begin position="400"/>
        <end position="669"/>
    </location>
</feature>
<dbReference type="PANTHER" id="PTHR24300">
    <property type="entry name" value="CYTOCHROME P450 508A4-RELATED"/>
    <property type="match status" value="1"/>
</dbReference>
<dbReference type="Proteomes" id="UP001642540">
    <property type="component" value="Unassembled WGS sequence"/>
</dbReference>
<reference evidence="10 11" key="1">
    <citation type="submission" date="2024-08" db="EMBL/GenBank/DDBJ databases">
        <authorList>
            <person name="Cucini C."/>
            <person name="Frati F."/>
        </authorList>
    </citation>
    <scope>NUCLEOTIDE SEQUENCE [LARGE SCALE GENOMIC DNA]</scope>
</reference>
<keyword evidence="11" id="KW-1185">Reference proteome</keyword>
<evidence type="ECO:0000256" key="5">
    <source>
        <dbReference type="ARBA" id="ARBA00023002"/>
    </source>
</evidence>
<comment type="cofactor">
    <cofactor evidence="1">
        <name>heme</name>
        <dbReference type="ChEBI" id="CHEBI:30413"/>
    </cofactor>
</comment>
<protein>
    <recommendedName>
        <fullName evidence="9">F-box/LRR-repeat protein 18 LRR domain-containing protein</fullName>
    </recommendedName>
</protein>
<dbReference type="SUPFAM" id="SSF52047">
    <property type="entry name" value="RNI-like"/>
    <property type="match status" value="1"/>
</dbReference>
<keyword evidence="5" id="KW-0560">Oxidoreductase</keyword>
<proteinExistence type="inferred from homology"/>
<keyword evidence="3" id="KW-0349">Heme</keyword>
<dbReference type="InterPro" id="IPR036396">
    <property type="entry name" value="Cyt_P450_sf"/>
</dbReference>
<feature type="region of interest" description="Disordered" evidence="8">
    <location>
        <begin position="1"/>
        <end position="20"/>
    </location>
</feature>
<comment type="similarity">
    <text evidence="2">Belongs to the cytochrome P450 family.</text>
</comment>
<dbReference type="Gene3D" id="1.10.630.10">
    <property type="entry name" value="Cytochrome P450"/>
    <property type="match status" value="1"/>
</dbReference>
<sequence length="1107" mass="126595">MDPCGSNELSNASEDGNSSIGSARKVPHILEFGDETLLHMVQYLHGSDFDHGDLVNLALTCKRFESLLQDRSVSEVIKLIWSLKASRDALVGYLRQRNRTELVTKLHITDVYWVPSGVLRDAVVHMHNLKELLAAGARLSWVHLKEILTSLENVESLSWSWDSGLEESIRKKGSVSPVRFRELLDLKPKFLKLKNLLLHVPLAINVAPTDLIVCSFTSFVYLISLCQKLEQLWILSWPKTCQERKFSSNFFQEVFETDDIDLPNLKVLVVDVKEPPRIHIPRLILKLLKNFERNKISPKVLWLDDPLINKPCLSTRRGITLEDRIWPALDFSMMERFSLPLMSAALRNIPKPFPSCKALQISHGMPIIINLNGTVDGVTQLESLCVKAFNFKMDWKKLSLHHPNMKEINLSKNEGVSYPDYCVALAEMTKLKRISVPLETLVEIKDARVLAEFADCVPQNDTSTPIEPQSYTLGFKKRRIGVAISNKPAAGVSGLQLLTNRCSYVEEIEIGFSSKSCHAGRLLVDSLFYISQWKFLKKLSLDGVPIKHGKFLIEIAKSTSLEVIRLSNLGPTGRCAYIADITNAVRHCPQLKDLRLEQNYMGSVTPLLHALQNCSNLQRLLLWSSPNDTALDCEAVLSLFIKCKSLVVFYAVVEPTLKVVCKKLRKLLTVVFLSIWFFYDRFIDGRNLPPGPMRLPILGNLLQMGAKKKQIPAPHIMLQEFCKEFGPIVTLQYGMKRQVVIDDYDVIRQVLQSDVWLNRPTDKWMMERSFGKSLGILWGNSDSWREIRRFTIRTLRDFGFGKQTGQDAVMEEELTELMKRLDEKIELEGSEVYMSQFFTVSVLNILWSMMAGTRFSHEDAKLTKIVKHIYDNTRFINATGNILMAFPALRTMLRKLTGVGEARKQLIADMQKQFQDILDERRALKYYKDDQRDFIDVFLSEIDKHAGDNSIDNYYTDEQFVTVALDLFVAGMETTSNSLEFAMLYMILYPEVQKKVQQEILKEIGPTGFPTVIMKNSMPYTEATLLEIQRISSVAPMIVRSPITDTKILSYEIKKGTFTILNLYSSHMNPKIWEDPQDFRPERFLNESNEIINTEKMFPFGQGFSRL</sequence>
<evidence type="ECO:0000313" key="11">
    <source>
        <dbReference type="Proteomes" id="UP001642540"/>
    </source>
</evidence>
<feature type="compositionally biased region" description="Polar residues" evidence="8">
    <location>
        <begin position="7"/>
        <end position="20"/>
    </location>
</feature>
<dbReference type="InterPro" id="IPR045627">
    <property type="entry name" value="FBXL18_LRR"/>
</dbReference>
<keyword evidence="6" id="KW-0408">Iron</keyword>
<evidence type="ECO:0000256" key="7">
    <source>
        <dbReference type="ARBA" id="ARBA00023033"/>
    </source>
</evidence>
<dbReference type="Gene3D" id="3.80.10.10">
    <property type="entry name" value="Ribonuclease Inhibitor"/>
    <property type="match status" value="1"/>
</dbReference>
<dbReference type="PRINTS" id="PR00463">
    <property type="entry name" value="EP450I"/>
</dbReference>
<dbReference type="Pfam" id="PF19729">
    <property type="entry name" value="LRR_FBXL18"/>
    <property type="match status" value="1"/>
</dbReference>
<dbReference type="InterPro" id="IPR002401">
    <property type="entry name" value="Cyt_P450_E_grp-I"/>
</dbReference>
<dbReference type="Pfam" id="PF00067">
    <property type="entry name" value="p450"/>
    <property type="match status" value="1"/>
</dbReference>
<evidence type="ECO:0000256" key="1">
    <source>
        <dbReference type="ARBA" id="ARBA00001971"/>
    </source>
</evidence>